<dbReference type="EMBL" id="LODL01000005">
    <property type="protein sequence ID" value="KXB32319.1"/>
    <property type="molecule type" value="Genomic_DNA"/>
</dbReference>
<name>A0A133XN20_9RHOO</name>
<reference evidence="1 2" key="1">
    <citation type="submission" date="2015-12" db="EMBL/GenBank/DDBJ databases">
        <title>Nitrous oxide reduction kinetics distinguish bacteria harboring typical versus atypical NosZ.</title>
        <authorList>
            <person name="Yoon S."/>
            <person name="Nissen S."/>
            <person name="Park D."/>
            <person name="Sanford R.A."/>
            <person name="Loeffler F.E."/>
        </authorList>
    </citation>
    <scope>NUCLEOTIDE SEQUENCE [LARGE SCALE GENOMIC DNA]</scope>
    <source>
        <strain evidence="1 2">ATCC BAA-841</strain>
    </source>
</reference>
<protein>
    <recommendedName>
        <fullName evidence="3">DUF1684 domain-containing protein</fullName>
    </recommendedName>
</protein>
<evidence type="ECO:0000313" key="2">
    <source>
        <dbReference type="Proteomes" id="UP000070186"/>
    </source>
</evidence>
<organism evidence="1 2">
    <name type="scientific">Dechloromonas denitrificans</name>
    <dbReference type="NCBI Taxonomy" id="281362"/>
    <lineage>
        <taxon>Bacteria</taxon>
        <taxon>Pseudomonadati</taxon>
        <taxon>Pseudomonadota</taxon>
        <taxon>Betaproteobacteria</taxon>
        <taxon>Rhodocyclales</taxon>
        <taxon>Azonexaceae</taxon>
        <taxon>Dechloromonas</taxon>
    </lineage>
</organism>
<dbReference type="Pfam" id="PF07920">
    <property type="entry name" value="DUF1684"/>
    <property type="match status" value="1"/>
</dbReference>
<gene>
    <name evidence="1" type="ORF">AT959_01045</name>
</gene>
<accession>A0A133XN20</accession>
<dbReference type="RefSeq" id="WP_066879647.1">
    <property type="nucleotide sequence ID" value="NZ_LODL01000005.1"/>
</dbReference>
<comment type="caution">
    <text evidence="1">The sequence shown here is derived from an EMBL/GenBank/DDBJ whole genome shotgun (WGS) entry which is preliminary data.</text>
</comment>
<evidence type="ECO:0008006" key="3">
    <source>
        <dbReference type="Google" id="ProtNLM"/>
    </source>
</evidence>
<keyword evidence="2" id="KW-1185">Reference proteome</keyword>
<sequence length="265" mass="29008">MNCKEMQGDLKQWQAQRHAELSGPDSWLGLVGLFWLEPGSNRVGNGGDCVVCLPAGPLHLGDLRWAGERIFWQPAAGEARELQTDRLGRPSVVDCGNLSFFIVDREGRLAVRVRDRDWATGKPFAGLGYFDDDPAWCIVADWQEISPPLQMEVPNASGDLKSVEVAHQAVFSVAGQAVTLLPMAVGEHEVFFVFRDRSSGRETYGAGRFLKANPPVDGKISLDFNRAYNPPCAFTPFATCPLPPPENWLPFAVPAGEMKPASTLA</sequence>
<dbReference type="Proteomes" id="UP000070186">
    <property type="component" value="Unassembled WGS sequence"/>
</dbReference>
<dbReference type="InterPro" id="IPR012467">
    <property type="entry name" value="DUF1684"/>
</dbReference>
<proteinExistence type="predicted"/>
<dbReference type="PANTHER" id="PTHR41913">
    <property type="entry name" value="DUF1684 DOMAIN-CONTAINING PROTEIN"/>
    <property type="match status" value="1"/>
</dbReference>
<dbReference type="PANTHER" id="PTHR41913:SF1">
    <property type="entry name" value="DUF1684 DOMAIN-CONTAINING PROTEIN"/>
    <property type="match status" value="1"/>
</dbReference>
<dbReference type="AlphaFoldDB" id="A0A133XN20"/>
<evidence type="ECO:0000313" key="1">
    <source>
        <dbReference type="EMBL" id="KXB32319.1"/>
    </source>
</evidence>
<dbReference type="STRING" id="281362.AT959_01045"/>